<dbReference type="RefSeq" id="WP_379562424.1">
    <property type="nucleotide sequence ID" value="NZ_JBHUMX010000038.1"/>
</dbReference>
<proteinExistence type="predicted"/>
<feature type="domain" description="Transposase InsH N-terminal" evidence="1">
    <location>
        <begin position="16"/>
        <end position="104"/>
    </location>
</feature>
<organism evidence="2 3">
    <name type="scientific">Oceanobacillus kapialis</name>
    <dbReference type="NCBI Taxonomy" id="481353"/>
    <lineage>
        <taxon>Bacteria</taxon>
        <taxon>Bacillati</taxon>
        <taxon>Bacillota</taxon>
        <taxon>Bacilli</taxon>
        <taxon>Bacillales</taxon>
        <taxon>Bacillaceae</taxon>
        <taxon>Oceanobacillus</taxon>
    </lineage>
</organism>
<keyword evidence="3" id="KW-1185">Reference proteome</keyword>
<accession>A0ABW5Q1V2</accession>
<dbReference type="Proteomes" id="UP001597451">
    <property type="component" value="Unassembled WGS sequence"/>
</dbReference>
<dbReference type="Pfam" id="PF05598">
    <property type="entry name" value="DUF772"/>
    <property type="match status" value="1"/>
</dbReference>
<dbReference type="InterPro" id="IPR008490">
    <property type="entry name" value="Transposase_InsH_N"/>
</dbReference>
<reference evidence="3" key="1">
    <citation type="journal article" date="2019" name="Int. J. Syst. Evol. Microbiol.">
        <title>The Global Catalogue of Microorganisms (GCM) 10K type strain sequencing project: providing services to taxonomists for standard genome sequencing and annotation.</title>
        <authorList>
            <consortium name="The Broad Institute Genomics Platform"/>
            <consortium name="The Broad Institute Genome Sequencing Center for Infectious Disease"/>
            <person name="Wu L."/>
            <person name="Ma J."/>
        </authorList>
    </citation>
    <scope>NUCLEOTIDE SEQUENCE [LARGE SCALE GENOMIC DNA]</scope>
    <source>
        <strain evidence="3">TISTR 1858</strain>
    </source>
</reference>
<dbReference type="PANTHER" id="PTHR33408">
    <property type="entry name" value="TRANSPOSASE"/>
    <property type="match status" value="1"/>
</dbReference>
<feature type="non-terminal residue" evidence="2">
    <location>
        <position position="160"/>
    </location>
</feature>
<protein>
    <submittedName>
        <fullName evidence="2">Transposase</fullName>
    </submittedName>
</protein>
<gene>
    <name evidence="2" type="ORF">ACFSUN_12665</name>
</gene>
<evidence type="ECO:0000259" key="1">
    <source>
        <dbReference type="Pfam" id="PF05598"/>
    </source>
</evidence>
<dbReference type="PANTHER" id="PTHR33408:SF2">
    <property type="entry name" value="TRANSPOSASE DDE DOMAIN-CONTAINING PROTEIN"/>
    <property type="match status" value="1"/>
</dbReference>
<dbReference type="EMBL" id="JBHUMX010000038">
    <property type="protein sequence ID" value="MFD2629632.1"/>
    <property type="molecule type" value="Genomic_DNA"/>
</dbReference>
<evidence type="ECO:0000313" key="2">
    <source>
        <dbReference type="EMBL" id="MFD2629632.1"/>
    </source>
</evidence>
<sequence length="160" mass="18946">MFKHYTMNQVILPLDLEMKLQVNDIAYAVNHVVESIPEDSFAEFFRETGCPAYHPRMMMKVILCAYTQSVFSGRKIEGLLKDSVRMMWLAQGYEPSYRTINRFRVHPEVKELLRQCFVLFRCQLVKEKMIEEEAIFIDGTKIEANANKFTFVWKKSIEKY</sequence>
<comment type="caution">
    <text evidence="2">The sequence shown here is derived from an EMBL/GenBank/DDBJ whole genome shotgun (WGS) entry which is preliminary data.</text>
</comment>
<name>A0ABW5Q1V2_9BACI</name>
<evidence type="ECO:0000313" key="3">
    <source>
        <dbReference type="Proteomes" id="UP001597451"/>
    </source>
</evidence>